<accession>A0ABT4KU94</accession>
<dbReference type="Proteomes" id="UP001144341">
    <property type="component" value="Unassembled WGS sequence"/>
</dbReference>
<reference evidence="3" key="1">
    <citation type="submission" date="2022-12" db="EMBL/GenBank/DDBJ databases">
        <title>Genome sequence of SJ11.</title>
        <authorList>
            <person name="Woo H."/>
        </authorList>
    </citation>
    <scope>NUCLEOTIDE SEQUENCE</scope>
    <source>
        <strain evidence="3">SJ11</strain>
    </source>
</reference>
<protein>
    <recommendedName>
        <fullName evidence="5">T9SS C-terminal target domain-containing protein</fullName>
    </recommendedName>
</protein>
<evidence type="ECO:0000256" key="1">
    <source>
        <dbReference type="SAM" id="MobiDB-lite"/>
    </source>
</evidence>
<feature type="signal peptide" evidence="2">
    <location>
        <begin position="1"/>
        <end position="18"/>
    </location>
</feature>
<keyword evidence="4" id="KW-1185">Reference proteome</keyword>
<evidence type="ECO:0000313" key="4">
    <source>
        <dbReference type="Proteomes" id="UP001144341"/>
    </source>
</evidence>
<comment type="caution">
    <text evidence="3">The sequence shown here is derived from an EMBL/GenBank/DDBJ whole genome shotgun (WGS) entry which is preliminary data.</text>
</comment>
<dbReference type="RefSeq" id="WP_269414316.1">
    <property type="nucleotide sequence ID" value="NZ_JAPWGL010000001.1"/>
</dbReference>
<sequence length="600" mass="62971">MKYLFLLLLSVAGFNAYSQIAVLNADSARLGNPAGTGTVALHGTTLIKNIAEGNAADSVLVRGSDGAVRFVKRSSFGALGIPFSNGDNLPGSNYNGRFLFNTSLQKFRIYDATAGTWKDATPVDMSNYYTKANIDSLTTSFGTQLFNFVQDRALNAEVLHKTGNENKTGDLGLVGTFSVNGLSYFNNLLQVSNPGTDQYLPVAHFYAPNNTVAGNTSQFRFGTAGTYNNAAEWRFMYNGDQSNSNRMDFSFFGQGNPIISYTAERRVGIGTTTPAYLLDVNGEARIKTQLLLGENAISHGSYQVDMRRNGTGNSQGVFMATQNGYDIALRQNAGTDNFGIYTEQTNTDAFTLTQSGNVGIGNLTPNEKLEVSGNIKTTGGIAATSFNKVNITAPVNGSTLTIADGASLITSGAFSNTLTTTATSNNTLPSGTNTLYSTKSASVTSAQLATTLTDETGTGTVVLSASPTLTGTPTAPTAASGTNTTQLATTAYVQTALSTVNINTQTANYTLVLADAGKFVQQNVSSANNVTVPANASVAFPVGTQILLRQMGSGQVTVVAASGVTLQSADNALKSRVQFAPITLIKVATNTWAVMGDLTN</sequence>
<organism evidence="3 4">
    <name type="scientific">Pedobacter rhodius</name>
    <dbReference type="NCBI Taxonomy" id="3004098"/>
    <lineage>
        <taxon>Bacteria</taxon>
        <taxon>Pseudomonadati</taxon>
        <taxon>Bacteroidota</taxon>
        <taxon>Sphingobacteriia</taxon>
        <taxon>Sphingobacteriales</taxon>
        <taxon>Sphingobacteriaceae</taxon>
        <taxon>Pedobacter</taxon>
    </lineage>
</organism>
<keyword evidence="2" id="KW-0732">Signal</keyword>
<dbReference type="EMBL" id="JAPWGL010000001">
    <property type="protein sequence ID" value="MCZ4222515.1"/>
    <property type="molecule type" value="Genomic_DNA"/>
</dbReference>
<name>A0ABT4KU94_9SPHI</name>
<gene>
    <name evidence="3" type="ORF">O0931_04325</name>
</gene>
<proteinExistence type="predicted"/>
<evidence type="ECO:0000256" key="2">
    <source>
        <dbReference type="SAM" id="SignalP"/>
    </source>
</evidence>
<evidence type="ECO:0000313" key="3">
    <source>
        <dbReference type="EMBL" id="MCZ4222515.1"/>
    </source>
</evidence>
<evidence type="ECO:0008006" key="5">
    <source>
        <dbReference type="Google" id="ProtNLM"/>
    </source>
</evidence>
<feature type="region of interest" description="Disordered" evidence="1">
    <location>
        <begin position="463"/>
        <end position="482"/>
    </location>
</feature>
<feature type="chain" id="PRO_5046468526" description="T9SS C-terminal target domain-containing protein" evidence="2">
    <location>
        <begin position="19"/>
        <end position="600"/>
    </location>
</feature>